<dbReference type="EMBL" id="JASCZI010273792">
    <property type="protein sequence ID" value="MED6225335.1"/>
    <property type="molecule type" value="Genomic_DNA"/>
</dbReference>
<evidence type="ECO:0000313" key="2">
    <source>
        <dbReference type="Proteomes" id="UP001341840"/>
    </source>
</evidence>
<accession>A0ABU6ZTJ8</accession>
<keyword evidence="2" id="KW-1185">Reference proteome</keyword>
<gene>
    <name evidence="1" type="ORF">PIB30_092722</name>
</gene>
<protein>
    <submittedName>
        <fullName evidence="1">Uncharacterized protein</fullName>
    </submittedName>
</protein>
<evidence type="ECO:0000313" key="1">
    <source>
        <dbReference type="EMBL" id="MED6225335.1"/>
    </source>
</evidence>
<dbReference type="Proteomes" id="UP001341840">
    <property type="component" value="Unassembled WGS sequence"/>
</dbReference>
<sequence>MNIGSHVWRVTPTYNVGLLPQYASSYQAFTYDPTCHVLRVATASNCSLDANHSRMTRGEPHITLLSAKFCFLIHKVKIRPKLEGDVLAGKQRPRRKLKDRRFALYEWQIFVAEDGGDKKLSAMKEECTVLARRRAHGVSLWRHPQEATDRRWRRQTRMYCR</sequence>
<reference evidence="1 2" key="1">
    <citation type="journal article" date="2023" name="Plants (Basel)">
        <title>Bridging the Gap: Combining Genomics and Transcriptomics Approaches to Understand Stylosanthes scabra, an Orphan Legume from the Brazilian Caatinga.</title>
        <authorList>
            <person name="Ferreira-Neto J.R.C."/>
            <person name="da Silva M.D."/>
            <person name="Binneck E."/>
            <person name="de Melo N.F."/>
            <person name="da Silva R.H."/>
            <person name="de Melo A.L.T.M."/>
            <person name="Pandolfi V."/>
            <person name="Bustamante F.O."/>
            <person name="Brasileiro-Vidal A.C."/>
            <person name="Benko-Iseppon A.M."/>
        </authorList>
    </citation>
    <scope>NUCLEOTIDE SEQUENCE [LARGE SCALE GENOMIC DNA]</scope>
    <source>
        <tissue evidence="1">Leaves</tissue>
    </source>
</reference>
<proteinExistence type="predicted"/>
<organism evidence="1 2">
    <name type="scientific">Stylosanthes scabra</name>
    <dbReference type="NCBI Taxonomy" id="79078"/>
    <lineage>
        <taxon>Eukaryota</taxon>
        <taxon>Viridiplantae</taxon>
        <taxon>Streptophyta</taxon>
        <taxon>Embryophyta</taxon>
        <taxon>Tracheophyta</taxon>
        <taxon>Spermatophyta</taxon>
        <taxon>Magnoliopsida</taxon>
        <taxon>eudicotyledons</taxon>
        <taxon>Gunneridae</taxon>
        <taxon>Pentapetalae</taxon>
        <taxon>rosids</taxon>
        <taxon>fabids</taxon>
        <taxon>Fabales</taxon>
        <taxon>Fabaceae</taxon>
        <taxon>Papilionoideae</taxon>
        <taxon>50 kb inversion clade</taxon>
        <taxon>dalbergioids sensu lato</taxon>
        <taxon>Dalbergieae</taxon>
        <taxon>Pterocarpus clade</taxon>
        <taxon>Stylosanthes</taxon>
    </lineage>
</organism>
<comment type="caution">
    <text evidence="1">The sequence shown here is derived from an EMBL/GenBank/DDBJ whole genome shotgun (WGS) entry which is preliminary data.</text>
</comment>
<name>A0ABU6ZTJ8_9FABA</name>